<evidence type="ECO:0000256" key="5">
    <source>
        <dbReference type="SAM" id="MobiDB-lite"/>
    </source>
</evidence>
<dbReference type="Proteomes" id="UP000564573">
    <property type="component" value="Unassembled WGS sequence"/>
</dbReference>
<evidence type="ECO:0000313" key="8">
    <source>
        <dbReference type="Proteomes" id="UP000564573"/>
    </source>
</evidence>
<sequence length="431" mass="44875">MAEKSDASRPSDVEFSRPDRPGMRLRFSRVGPGLVLAAASVGAADMVTSINGAAQFGMGLLWAAALGVLIKFVLTEGVGRHYLATGRTFLADIGERSRVGAGLLLVVFLVIGLLYGAGLSSVAALALTTLIPTLPLVPVAATASVAAAAIVLLGRYDTFESIMKYFMILKFGLMVTLAAIALASIDDWAGFAGSLVPQLPAGSLVDVVALIGGVGGTAGVIAYGYWVREKGWRDPSWLPVIRFDSGLSYVMIFVFVVATTIVGTVLVYGTGASVRGTEGLSALSEPMGLQLGAVARVVFLLTFTVVAFSALVGGFNGLAHMLSDSARTVRGRRGVSVSDVEGSGVFRLFVLGMLVSSLVMVFAGRPVTLLLAYAAVGSLIMPIVAAFLLFRMNRRDIDGPLRNGAVTNLIQGVALALFALLAVVEIMEIVG</sequence>
<keyword evidence="3 6" id="KW-1133">Transmembrane helix</keyword>
<dbReference type="GO" id="GO:0005886">
    <property type="term" value="C:plasma membrane"/>
    <property type="evidence" value="ECO:0007669"/>
    <property type="project" value="TreeGrafter"/>
</dbReference>
<evidence type="ECO:0000256" key="1">
    <source>
        <dbReference type="ARBA" id="ARBA00004141"/>
    </source>
</evidence>
<keyword evidence="4 6" id="KW-0472">Membrane</keyword>
<organism evidence="7 8">
    <name type="scientific">Prauserella sediminis</name>
    <dbReference type="NCBI Taxonomy" id="577680"/>
    <lineage>
        <taxon>Bacteria</taxon>
        <taxon>Bacillati</taxon>
        <taxon>Actinomycetota</taxon>
        <taxon>Actinomycetes</taxon>
        <taxon>Pseudonocardiales</taxon>
        <taxon>Pseudonocardiaceae</taxon>
        <taxon>Prauserella</taxon>
        <taxon>Prauserella salsuginis group</taxon>
    </lineage>
</organism>
<proteinExistence type="predicted"/>
<feature type="transmembrane region" description="Helical" evidence="6">
    <location>
        <begin position="133"/>
        <end position="153"/>
    </location>
</feature>
<feature type="transmembrane region" description="Helical" evidence="6">
    <location>
        <begin position="247"/>
        <end position="268"/>
    </location>
</feature>
<feature type="transmembrane region" description="Helical" evidence="6">
    <location>
        <begin position="297"/>
        <end position="323"/>
    </location>
</feature>
<gene>
    <name evidence="7" type="ORF">FB384_003434</name>
</gene>
<name>A0A839XMN5_9PSEU</name>
<comment type="subcellular location">
    <subcellularLocation>
        <location evidence="1">Membrane</location>
        <topology evidence="1">Multi-pass membrane protein</topology>
    </subcellularLocation>
</comment>
<feature type="transmembrane region" description="Helical" evidence="6">
    <location>
        <begin position="205"/>
        <end position="226"/>
    </location>
</feature>
<dbReference type="PANTHER" id="PTHR11706:SF3">
    <property type="entry name" value="METAL ION TRANSPORT PROTEIN"/>
    <property type="match status" value="1"/>
</dbReference>
<keyword evidence="8" id="KW-1185">Reference proteome</keyword>
<evidence type="ECO:0000313" key="7">
    <source>
        <dbReference type="EMBL" id="MBB3664530.1"/>
    </source>
</evidence>
<feature type="transmembrane region" description="Helical" evidence="6">
    <location>
        <begin position="165"/>
        <end position="185"/>
    </location>
</feature>
<dbReference type="PANTHER" id="PTHR11706">
    <property type="entry name" value="SOLUTE CARRIER PROTEIN FAMILY 11 MEMBER"/>
    <property type="match status" value="1"/>
</dbReference>
<feature type="region of interest" description="Disordered" evidence="5">
    <location>
        <begin position="1"/>
        <end position="20"/>
    </location>
</feature>
<dbReference type="Pfam" id="PF01566">
    <property type="entry name" value="Nramp"/>
    <property type="match status" value="1"/>
</dbReference>
<evidence type="ECO:0000256" key="3">
    <source>
        <dbReference type="ARBA" id="ARBA00022989"/>
    </source>
</evidence>
<keyword evidence="2 6" id="KW-0812">Transmembrane</keyword>
<accession>A0A839XMN5</accession>
<dbReference type="RefSeq" id="WP_183784289.1">
    <property type="nucleotide sequence ID" value="NZ_JACIBS010000001.1"/>
</dbReference>
<comment type="caution">
    <text evidence="7">The sequence shown here is derived from an EMBL/GenBank/DDBJ whole genome shotgun (WGS) entry which is preliminary data.</text>
</comment>
<dbReference type="GO" id="GO:0015086">
    <property type="term" value="F:cadmium ion transmembrane transporter activity"/>
    <property type="evidence" value="ECO:0007669"/>
    <property type="project" value="TreeGrafter"/>
</dbReference>
<dbReference type="EMBL" id="JACIBS010000001">
    <property type="protein sequence ID" value="MBB3664530.1"/>
    <property type="molecule type" value="Genomic_DNA"/>
</dbReference>
<dbReference type="GO" id="GO:0034755">
    <property type="term" value="P:iron ion transmembrane transport"/>
    <property type="evidence" value="ECO:0007669"/>
    <property type="project" value="TreeGrafter"/>
</dbReference>
<feature type="transmembrane region" description="Helical" evidence="6">
    <location>
        <begin position="344"/>
        <end position="364"/>
    </location>
</feature>
<feature type="transmembrane region" description="Helical" evidence="6">
    <location>
        <begin position="370"/>
        <end position="390"/>
    </location>
</feature>
<evidence type="ECO:0000256" key="2">
    <source>
        <dbReference type="ARBA" id="ARBA00022692"/>
    </source>
</evidence>
<protein>
    <submittedName>
        <fullName evidence="7">Mn2+/Fe2+ NRAMP family transporter</fullName>
    </submittedName>
</protein>
<dbReference type="GO" id="GO:0005384">
    <property type="term" value="F:manganese ion transmembrane transporter activity"/>
    <property type="evidence" value="ECO:0007669"/>
    <property type="project" value="TreeGrafter"/>
</dbReference>
<evidence type="ECO:0000256" key="6">
    <source>
        <dbReference type="SAM" id="Phobius"/>
    </source>
</evidence>
<reference evidence="7 8" key="1">
    <citation type="submission" date="2020-08" db="EMBL/GenBank/DDBJ databases">
        <title>Sequencing the genomes of 1000 actinobacteria strains.</title>
        <authorList>
            <person name="Klenk H.-P."/>
        </authorList>
    </citation>
    <scope>NUCLEOTIDE SEQUENCE [LARGE SCALE GENOMIC DNA]</scope>
    <source>
        <strain evidence="7 8">DSM 45267</strain>
    </source>
</reference>
<feature type="transmembrane region" description="Helical" evidence="6">
    <location>
        <begin position="103"/>
        <end position="127"/>
    </location>
</feature>
<dbReference type="NCBIfam" id="NF037982">
    <property type="entry name" value="Nramp_1"/>
    <property type="match status" value="1"/>
</dbReference>
<feature type="transmembrane region" description="Helical" evidence="6">
    <location>
        <begin position="410"/>
        <end position="430"/>
    </location>
</feature>
<evidence type="ECO:0000256" key="4">
    <source>
        <dbReference type="ARBA" id="ARBA00023136"/>
    </source>
</evidence>
<feature type="transmembrane region" description="Helical" evidence="6">
    <location>
        <begin position="56"/>
        <end position="74"/>
    </location>
</feature>
<dbReference type="InterPro" id="IPR001046">
    <property type="entry name" value="NRAMP_fam"/>
</dbReference>
<feature type="transmembrane region" description="Helical" evidence="6">
    <location>
        <begin position="30"/>
        <end position="50"/>
    </location>
</feature>
<dbReference type="AlphaFoldDB" id="A0A839XMN5"/>